<evidence type="ECO:0000256" key="3">
    <source>
        <dbReference type="ARBA" id="ARBA00022723"/>
    </source>
</evidence>
<dbReference type="InterPro" id="IPR020583">
    <property type="entry name" value="Inositol_monoP_metal-BS"/>
</dbReference>
<dbReference type="FunFam" id="3.30.540.10:FF:000003">
    <property type="entry name" value="Inositol-1-monophosphatase"/>
    <property type="match status" value="1"/>
</dbReference>
<feature type="binding site" evidence="6">
    <location>
        <position position="93"/>
    </location>
    <ligand>
        <name>Mg(2+)</name>
        <dbReference type="ChEBI" id="CHEBI:18420"/>
        <label>2</label>
    </ligand>
</feature>
<evidence type="ECO:0000256" key="2">
    <source>
        <dbReference type="ARBA" id="ARBA00001946"/>
    </source>
</evidence>
<feature type="binding site" evidence="6">
    <location>
        <position position="95"/>
    </location>
    <ligand>
        <name>Mg(2+)</name>
        <dbReference type="ChEBI" id="CHEBI:18420"/>
        <label>1</label>
        <note>catalytic</note>
    </ligand>
</feature>
<dbReference type="EMBL" id="MFVE01000002">
    <property type="protein sequence ID" value="OGI95718.1"/>
    <property type="molecule type" value="Genomic_DNA"/>
</dbReference>
<keyword evidence="4 7" id="KW-0378">Hydrolase</keyword>
<keyword evidence="3 6" id="KW-0479">Metal-binding</keyword>
<gene>
    <name evidence="8" type="ORF">A2917_00135</name>
</gene>
<dbReference type="GO" id="GO:0007165">
    <property type="term" value="P:signal transduction"/>
    <property type="evidence" value="ECO:0007669"/>
    <property type="project" value="TreeGrafter"/>
</dbReference>
<dbReference type="Proteomes" id="UP000178104">
    <property type="component" value="Unassembled WGS sequence"/>
</dbReference>
<comment type="caution">
    <text evidence="8">The sequence shown here is derived from an EMBL/GenBank/DDBJ whole genome shotgun (WGS) entry which is preliminary data.</text>
</comment>
<dbReference type="PRINTS" id="PR00377">
    <property type="entry name" value="IMPHPHTASES"/>
</dbReference>
<name>A0A1F6XP05_9BACT</name>
<evidence type="ECO:0000313" key="9">
    <source>
        <dbReference type="Proteomes" id="UP000178104"/>
    </source>
</evidence>
<dbReference type="PROSITE" id="PS00629">
    <property type="entry name" value="IMP_1"/>
    <property type="match status" value="1"/>
</dbReference>
<feature type="binding site" evidence="6">
    <location>
        <position position="220"/>
    </location>
    <ligand>
        <name>Mg(2+)</name>
        <dbReference type="ChEBI" id="CHEBI:18420"/>
        <label>2</label>
    </ligand>
</feature>
<dbReference type="SUPFAM" id="SSF56655">
    <property type="entry name" value="Carbohydrate phosphatase"/>
    <property type="match status" value="1"/>
</dbReference>
<dbReference type="Gene3D" id="3.30.540.10">
    <property type="entry name" value="Fructose-1,6-Bisphosphatase, subunit A, domain 1"/>
    <property type="match status" value="1"/>
</dbReference>
<organism evidence="8 9">
    <name type="scientific">Candidatus Nomurabacteria bacterium RIFCSPLOWO2_01_FULL_42_17</name>
    <dbReference type="NCBI Taxonomy" id="1801780"/>
    <lineage>
        <taxon>Bacteria</taxon>
        <taxon>Candidatus Nomuraibacteriota</taxon>
    </lineage>
</organism>
<dbReference type="PANTHER" id="PTHR20854:SF4">
    <property type="entry name" value="INOSITOL-1-MONOPHOSPHATASE-RELATED"/>
    <property type="match status" value="1"/>
</dbReference>
<comment type="catalytic activity">
    <reaction evidence="1 7">
        <text>a myo-inositol phosphate + H2O = myo-inositol + phosphate</text>
        <dbReference type="Rhea" id="RHEA:24056"/>
        <dbReference type="ChEBI" id="CHEBI:15377"/>
        <dbReference type="ChEBI" id="CHEBI:17268"/>
        <dbReference type="ChEBI" id="CHEBI:43474"/>
        <dbReference type="ChEBI" id="CHEBI:84139"/>
        <dbReference type="EC" id="3.1.3.25"/>
    </reaction>
</comment>
<dbReference type="InterPro" id="IPR033942">
    <property type="entry name" value="IMPase"/>
</dbReference>
<dbReference type="GO" id="GO:0046872">
    <property type="term" value="F:metal ion binding"/>
    <property type="evidence" value="ECO:0007669"/>
    <property type="project" value="UniProtKB-KW"/>
</dbReference>
<evidence type="ECO:0000256" key="6">
    <source>
        <dbReference type="PIRSR" id="PIRSR600760-2"/>
    </source>
</evidence>
<sequence>MQENFSQKNKSKELEVAIRAATEAGKILEKHFETDILREFKEDKTIVTLADKESEEVIKKIIFDNFPTHSILGEETGMTGAREEKSEYVWHVDPIDGTRNFANGIPIFAVSIALVHKNEVIVGVVYNPATSSLFYAEKNKGAYFNDQKISVSKDDKDHAIVTMSPSQRDIDRDLTQELLYSFSKNVVRSVRYLGCAALELAYVARGGLEANIQLGLNTYDFSAGTLLVQEAGGKVTTLDGQPWKFPDNHFIAGNGIFHDLLVEEVKRQIAKLGITR</sequence>
<dbReference type="Pfam" id="PF00459">
    <property type="entry name" value="Inositol_P"/>
    <property type="match status" value="1"/>
</dbReference>
<protein>
    <recommendedName>
        <fullName evidence="7">Inositol-1-monophosphatase</fullName>
        <ecNumber evidence="7">3.1.3.25</ecNumber>
    </recommendedName>
</protein>
<dbReference type="Gene3D" id="3.40.190.80">
    <property type="match status" value="1"/>
</dbReference>
<comment type="cofactor">
    <cofactor evidence="2 6 7">
        <name>Mg(2+)</name>
        <dbReference type="ChEBI" id="CHEBI:18420"/>
    </cofactor>
</comment>
<dbReference type="STRING" id="1801780.A2917_00135"/>
<dbReference type="GO" id="GO:0006020">
    <property type="term" value="P:inositol metabolic process"/>
    <property type="evidence" value="ECO:0007669"/>
    <property type="project" value="TreeGrafter"/>
</dbReference>
<evidence type="ECO:0000256" key="4">
    <source>
        <dbReference type="ARBA" id="ARBA00022801"/>
    </source>
</evidence>
<accession>A0A1F6XP05</accession>
<evidence type="ECO:0000256" key="1">
    <source>
        <dbReference type="ARBA" id="ARBA00001033"/>
    </source>
</evidence>
<dbReference type="PANTHER" id="PTHR20854">
    <property type="entry name" value="INOSITOL MONOPHOSPHATASE"/>
    <property type="match status" value="1"/>
</dbReference>
<reference evidence="8 9" key="1">
    <citation type="journal article" date="2016" name="Nat. Commun.">
        <title>Thousands of microbial genomes shed light on interconnected biogeochemical processes in an aquifer system.</title>
        <authorList>
            <person name="Anantharaman K."/>
            <person name="Brown C.T."/>
            <person name="Hug L.A."/>
            <person name="Sharon I."/>
            <person name="Castelle C.J."/>
            <person name="Probst A.J."/>
            <person name="Thomas B.C."/>
            <person name="Singh A."/>
            <person name="Wilkins M.J."/>
            <person name="Karaoz U."/>
            <person name="Brodie E.L."/>
            <person name="Williams K.H."/>
            <person name="Hubbard S.S."/>
            <person name="Banfield J.F."/>
        </authorList>
    </citation>
    <scope>NUCLEOTIDE SEQUENCE [LARGE SCALE GENOMIC DNA]</scope>
</reference>
<dbReference type="EC" id="3.1.3.25" evidence="7"/>
<evidence type="ECO:0000256" key="7">
    <source>
        <dbReference type="RuleBase" id="RU364068"/>
    </source>
</evidence>
<feature type="binding site" evidence="6">
    <location>
        <position position="96"/>
    </location>
    <ligand>
        <name>Mg(2+)</name>
        <dbReference type="ChEBI" id="CHEBI:18420"/>
        <label>1</label>
        <note>catalytic</note>
    </ligand>
</feature>
<evidence type="ECO:0000313" key="8">
    <source>
        <dbReference type="EMBL" id="OGI95718.1"/>
    </source>
</evidence>
<proteinExistence type="inferred from homology"/>
<keyword evidence="5 6" id="KW-0460">Magnesium</keyword>
<comment type="similarity">
    <text evidence="7">Belongs to the inositol monophosphatase superfamily.</text>
</comment>
<dbReference type="AlphaFoldDB" id="A0A1F6XP05"/>
<evidence type="ECO:0000256" key="5">
    <source>
        <dbReference type="ARBA" id="ARBA00022842"/>
    </source>
</evidence>
<dbReference type="CDD" id="cd01639">
    <property type="entry name" value="IMPase"/>
    <property type="match status" value="1"/>
</dbReference>
<dbReference type="InterPro" id="IPR000760">
    <property type="entry name" value="Inositol_monophosphatase-like"/>
</dbReference>
<dbReference type="GO" id="GO:0008934">
    <property type="term" value="F:inositol monophosphate 1-phosphatase activity"/>
    <property type="evidence" value="ECO:0007669"/>
    <property type="project" value="InterPro"/>
</dbReference>
<feature type="binding site" evidence="6">
    <location>
        <position position="74"/>
    </location>
    <ligand>
        <name>Mg(2+)</name>
        <dbReference type="ChEBI" id="CHEBI:18420"/>
        <label>1</label>
        <note>catalytic</note>
    </ligand>
</feature>